<evidence type="ECO:0000259" key="2">
    <source>
        <dbReference type="Pfam" id="PF01266"/>
    </source>
</evidence>
<feature type="region of interest" description="Disordered" evidence="1">
    <location>
        <begin position="25"/>
        <end position="51"/>
    </location>
</feature>
<dbReference type="InterPro" id="IPR036188">
    <property type="entry name" value="FAD/NAD-bd_sf"/>
</dbReference>
<gene>
    <name evidence="3" type="ORF">FA09DRAFT_358567</name>
</gene>
<dbReference type="PANTHER" id="PTHR13847">
    <property type="entry name" value="SARCOSINE DEHYDROGENASE-RELATED"/>
    <property type="match status" value="1"/>
</dbReference>
<dbReference type="InterPro" id="IPR006076">
    <property type="entry name" value="FAD-dep_OxRdtase"/>
</dbReference>
<dbReference type="Gene3D" id="3.30.9.10">
    <property type="entry name" value="D-Amino Acid Oxidase, subunit A, domain 2"/>
    <property type="match status" value="1"/>
</dbReference>
<evidence type="ECO:0000313" key="4">
    <source>
        <dbReference type="Proteomes" id="UP000245946"/>
    </source>
</evidence>
<organism evidence="3 4">
    <name type="scientific">Tilletiopsis washingtonensis</name>
    <dbReference type="NCBI Taxonomy" id="58919"/>
    <lineage>
        <taxon>Eukaryota</taxon>
        <taxon>Fungi</taxon>
        <taxon>Dikarya</taxon>
        <taxon>Basidiomycota</taxon>
        <taxon>Ustilaginomycotina</taxon>
        <taxon>Exobasidiomycetes</taxon>
        <taxon>Entylomatales</taxon>
        <taxon>Entylomatales incertae sedis</taxon>
        <taxon>Tilletiopsis</taxon>
    </lineage>
</organism>
<feature type="compositionally biased region" description="Pro residues" evidence="1">
    <location>
        <begin position="26"/>
        <end position="36"/>
    </location>
</feature>
<accession>A0A316ZFH6</accession>
<proteinExistence type="predicted"/>
<dbReference type="RefSeq" id="XP_025600779.1">
    <property type="nucleotide sequence ID" value="XM_025744976.1"/>
</dbReference>
<dbReference type="EMBL" id="KZ819285">
    <property type="protein sequence ID" value="PWO00501.1"/>
    <property type="molecule type" value="Genomic_DNA"/>
</dbReference>
<sequence>MASSIAELSAYDAASILASFERVPSTPAPLPSPHAPPSFWQQTYAGPGAEQGVRDDRAVQGQADVAIVGSGITGISALYHLARTLPAPARLVVLEARDFCGGATGRNGGHLTPVSALWYSDLAASQAHLSRYLPAPPPGKTREEVWGNDRGAQTDETVRRMLTLEARTVAELLALTRGEMAMEKKRARVSKTQEHDIDPQLVMQGNWTLAFTQQEEQAYEDALERAKRAGLSDWAKHVRRVDPEEVRTALGAREVRAAWSAPGSTVHPRRLVALLYHAARREAAARGIEIEVHTACPVERIAEQAGPHRVRLATARGELEARYVVHATNGWASHLAPQLAGPDGIVPTRGQVVAVRPTQAVDCPQGLLANDGFEYALVRPLSEEAGAPPPIILGGGREKVASAEWGVTDDHTTAPEASTFLRSYLPTLAPEAFGGQAPHAEWTGIMGFTRSRDPLVGPLLRDSALGGEQAAAVPGQFISAGYSGHGMPRAFSCAEAVAQMIVAEERGQEWDCPVWFPRCYLTAPPSLLHDGAH</sequence>
<dbReference type="Proteomes" id="UP000245946">
    <property type="component" value="Unassembled WGS sequence"/>
</dbReference>
<dbReference type="GO" id="GO:0005737">
    <property type="term" value="C:cytoplasm"/>
    <property type="evidence" value="ECO:0007669"/>
    <property type="project" value="TreeGrafter"/>
</dbReference>
<dbReference type="STRING" id="58919.A0A316ZFH6"/>
<dbReference type="OrthoDB" id="429143at2759"/>
<dbReference type="Gene3D" id="3.50.50.60">
    <property type="entry name" value="FAD/NAD(P)-binding domain"/>
    <property type="match status" value="2"/>
</dbReference>
<feature type="domain" description="FAD dependent oxidoreductase" evidence="2">
    <location>
        <begin position="64"/>
        <end position="500"/>
    </location>
</feature>
<evidence type="ECO:0000313" key="3">
    <source>
        <dbReference type="EMBL" id="PWO00501.1"/>
    </source>
</evidence>
<keyword evidence="4" id="KW-1185">Reference proteome</keyword>
<dbReference type="PANTHER" id="PTHR13847:SF260">
    <property type="entry name" value="FAD DEPENDENT OXIDOREDUCTASE DOMAIN-CONTAINING PROTEIN"/>
    <property type="match status" value="1"/>
</dbReference>
<dbReference type="Pfam" id="PF01266">
    <property type="entry name" value="DAO"/>
    <property type="match status" value="1"/>
</dbReference>
<dbReference type="SUPFAM" id="SSF51905">
    <property type="entry name" value="FAD/NAD(P)-binding domain"/>
    <property type="match status" value="1"/>
</dbReference>
<evidence type="ECO:0000256" key="1">
    <source>
        <dbReference type="SAM" id="MobiDB-lite"/>
    </source>
</evidence>
<name>A0A316ZFH6_9BASI</name>
<dbReference type="AlphaFoldDB" id="A0A316ZFH6"/>
<reference evidence="3 4" key="1">
    <citation type="journal article" date="2018" name="Mol. Biol. Evol.">
        <title>Broad Genomic Sampling Reveals a Smut Pathogenic Ancestry of the Fungal Clade Ustilaginomycotina.</title>
        <authorList>
            <person name="Kijpornyongpan T."/>
            <person name="Mondo S.J."/>
            <person name="Barry K."/>
            <person name="Sandor L."/>
            <person name="Lee J."/>
            <person name="Lipzen A."/>
            <person name="Pangilinan J."/>
            <person name="LaButti K."/>
            <person name="Hainaut M."/>
            <person name="Henrissat B."/>
            <person name="Grigoriev I.V."/>
            <person name="Spatafora J.W."/>
            <person name="Aime M.C."/>
        </authorList>
    </citation>
    <scope>NUCLEOTIDE SEQUENCE [LARGE SCALE GENOMIC DNA]</scope>
    <source>
        <strain evidence="3 4">MCA 4186</strain>
    </source>
</reference>
<dbReference type="GeneID" id="37272520"/>
<protein>
    <submittedName>
        <fullName evidence="3">FAD dependent oxidoreductase</fullName>
    </submittedName>
</protein>